<evidence type="ECO:0000256" key="2">
    <source>
        <dbReference type="ARBA" id="ARBA00022966"/>
    </source>
</evidence>
<dbReference type="SMART" id="SM01361">
    <property type="entry name" value="A2M_recep"/>
    <property type="match status" value="1"/>
</dbReference>
<keyword evidence="5" id="KW-1185">Reference proteome</keyword>
<dbReference type="Gene3D" id="2.60.120.1540">
    <property type="match status" value="1"/>
</dbReference>
<dbReference type="InterPro" id="IPR009048">
    <property type="entry name" value="A-macroglobulin_rcpt-bd"/>
</dbReference>
<dbReference type="PANTHER" id="PTHR11412">
    <property type="entry name" value="MACROGLOBULIN / COMPLEMENT"/>
    <property type="match status" value="1"/>
</dbReference>
<keyword evidence="2" id="KW-0882">Thioester bond</keyword>
<gene>
    <name evidence="4" type="ORF">MCOR_40717</name>
</gene>
<evidence type="ECO:0000256" key="1">
    <source>
        <dbReference type="ARBA" id="ARBA00022729"/>
    </source>
</evidence>
<sequence length="349" mass="39257">MEVTVPVNVDGRELWMMEVSMSVNVNGRAWCMMEVNMSVNVDGRELYMMKVSVSVNADGRGLWMMEVSVPVNVDGRGLCMMEVSMSVNVDGRELCMMEAVVVFNVNKQLREPAFALTPTILKDSTKGFRLKVCFRWLKVGQSTMGILEVYVPSGMEADLDSIDTTNTGGQYKKVEKGFRSIILYFDTILSTQMCIEVDIRRVALVARHRPVPIKLREHNEPSNEVIKTYQSKALSSATIIEVCGPGNCVEVKERVYTTFVEKGIVYTTFVEKGIINTTFVGNGIVKTLLVENGLVYTTFVEKGIVNILFVEKEIVHTTFVENEIVYTKFLEKRIVYTILAEKGIVTPHL</sequence>
<dbReference type="Gene3D" id="2.60.40.690">
    <property type="entry name" value="Alpha-macroglobulin, receptor-binding domain"/>
    <property type="match status" value="1"/>
</dbReference>
<dbReference type="InterPro" id="IPR036595">
    <property type="entry name" value="A-macroglobulin_rcpt-bd_sf"/>
</dbReference>
<dbReference type="Proteomes" id="UP000507470">
    <property type="component" value="Unassembled WGS sequence"/>
</dbReference>
<dbReference type="InterPro" id="IPR050473">
    <property type="entry name" value="A2M/Complement_sys"/>
</dbReference>
<dbReference type="GO" id="GO:0005576">
    <property type="term" value="C:extracellular region"/>
    <property type="evidence" value="ECO:0007669"/>
    <property type="project" value="InterPro"/>
</dbReference>
<dbReference type="OrthoDB" id="6159268at2759"/>
<evidence type="ECO:0000259" key="3">
    <source>
        <dbReference type="SMART" id="SM01361"/>
    </source>
</evidence>
<feature type="domain" description="Alpha-macroglobulin receptor-binding" evidence="3">
    <location>
        <begin position="142"/>
        <end position="229"/>
    </location>
</feature>
<evidence type="ECO:0000313" key="5">
    <source>
        <dbReference type="Proteomes" id="UP000507470"/>
    </source>
</evidence>
<name>A0A6J8DGM5_MYTCO</name>
<dbReference type="SUPFAM" id="SSF49410">
    <property type="entry name" value="Alpha-macroglobulin receptor domain"/>
    <property type="match status" value="1"/>
</dbReference>
<reference evidence="4 5" key="1">
    <citation type="submission" date="2020-06" db="EMBL/GenBank/DDBJ databases">
        <authorList>
            <person name="Li R."/>
            <person name="Bekaert M."/>
        </authorList>
    </citation>
    <scope>NUCLEOTIDE SEQUENCE [LARGE SCALE GENOMIC DNA]</scope>
    <source>
        <strain evidence="5">wild</strain>
    </source>
</reference>
<protein>
    <recommendedName>
        <fullName evidence="3">Alpha-macroglobulin receptor-binding domain-containing protein</fullName>
    </recommendedName>
</protein>
<keyword evidence="1" id="KW-0732">Signal</keyword>
<evidence type="ECO:0000313" key="4">
    <source>
        <dbReference type="EMBL" id="CAC5407216.1"/>
    </source>
</evidence>
<dbReference type="AlphaFoldDB" id="A0A6J8DGM5"/>
<organism evidence="4 5">
    <name type="scientific">Mytilus coruscus</name>
    <name type="common">Sea mussel</name>
    <dbReference type="NCBI Taxonomy" id="42192"/>
    <lineage>
        <taxon>Eukaryota</taxon>
        <taxon>Metazoa</taxon>
        <taxon>Spiralia</taxon>
        <taxon>Lophotrochozoa</taxon>
        <taxon>Mollusca</taxon>
        <taxon>Bivalvia</taxon>
        <taxon>Autobranchia</taxon>
        <taxon>Pteriomorphia</taxon>
        <taxon>Mytilida</taxon>
        <taxon>Mytiloidea</taxon>
        <taxon>Mytilidae</taxon>
        <taxon>Mytilinae</taxon>
        <taxon>Mytilus</taxon>
    </lineage>
</organism>
<proteinExistence type="predicted"/>
<dbReference type="PANTHER" id="PTHR11412:SF136">
    <property type="entry name" value="CD109 ANTIGEN"/>
    <property type="match status" value="1"/>
</dbReference>
<dbReference type="Pfam" id="PF07677">
    <property type="entry name" value="A2M_recep"/>
    <property type="match status" value="1"/>
</dbReference>
<dbReference type="EMBL" id="CACVKT020007383">
    <property type="protein sequence ID" value="CAC5407216.1"/>
    <property type="molecule type" value="Genomic_DNA"/>
</dbReference>
<accession>A0A6J8DGM5</accession>